<dbReference type="AlphaFoldDB" id="A0A3A3FYM4"/>
<dbReference type="SUPFAM" id="SSF47413">
    <property type="entry name" value="lambda repressor-like DNA-binding domains"/>
    <property type="match status" value="1"/>
</dbReference>
<dbReference type="SMART" id="SM00530">
    <property type="entry name" value="HTH_XRE"/>
    <property type="match status" value="1"/>
</dbReference>
<dbReference type="InterPro" id="IPR001387">
    <property type="entry name" value="Cro/C1-type_HTH"/>
</dbReference>
<dbReference type="OrthoDB" id="8686638at2"/>
<dbReference type="GO" id="GO:0003677">
    <property type="term" value="F:DNA binding"/>
    <property type="evidence" value="ECO:0007669"/>
    <property type="project" value="InterPro"/>
</dbReference>
<evidence type="ECO:0000313" key="3">
    <source>
        <dbReference type="Proteomes" id="UP000265955"/>
    </source>
</evidence>
<evidence type="ECO:0000313" key="2">
    <source>
        <dbReference type="EMBL" id="RJF99788.1"/>
    </source>
</evidence>
<dbReference type="Gene3D" id="1.10.260.40">
    <property type="entry name" value="lambda repressor-like DNA-binding domains"/>
    <property type="match status" value="1"/>
</dbReference>
<dbReference type="EMBL" id="QYUO01000001">
    <property type="protein sequence ID" value="RJF99788.1"/>
    <property type="molecule type" value="Genomic_DNA"/>
</dbReference>
<name>A0A3A3FYM4_9BURK</name>
<reference evidence="3" key="1">
    <citation type="submission" date="2018-09" db="EMBL/GenBank/DDBJ databases">
        <authorList>
            <person name="Zhu H."/>
        </authorList>
    </citation>
    <scope>NUCLEOTIDE SEQUENCE [LARGE SCALE GENOMIC DNA]</scope>
    <source>
        <strain evidence="3">K1R23-30</strain>
    </source>
</reference>
<keyword evidence="3" id="KW-1185">Reference proteome</keyword>
<dbReference type="CDD" id="cd00093">
    <property type="entry name" value="HTH_XRE"/>
    <property type="match status" value="1"/>
</dbReference>
<sequence>MSILIEMAGARKAAGLAQEAVAEKAGLNRMTVQKIEAQTIDPKLSTLEVLARALGMEIMLVPAALRPSLEDFVRAGGKVLGQPAGLEAPRSAVDELVHPRMTLPKGRP</sequence>
<feature type="domain" description="HTH cro/C1-type" evidence="1">
    <location>
        <begin position="7"/>
        <end position="61"/>
    </location>
</feature>
<gene>
    <name evidence="2" type="ORF">D3871_15615</name>
</gene>
<organism evidence="2 3">
    <name type="scientific">Noviherbaspirillum saxi</name>
    <dbReference type="NCBI Taxonomy" id="2320863"/>
    <lineage>
        <taxon>Bacteria</taxon>
        <taxon>Pseudomonadati</taxon>
        <taxon>Pseudomonadota</taxon>
        <taxon>Betaproteobacteria</taxon>
        <taxon>Burkholderiales</taxon>
        <taxon>Oxalobacteraceae</taxon>
        <taxon>Noviherbaspirillum</taxon>
    </lineage>
</organism>
<dbReference type="RefSeq" id="WP_119769733.1">
    <property type="nucleotide sequence ID" value="NZ_QYUO01000001.1"/>
</dbReference>
<proteinExistence type="predicted"/>
<dbReference type="Proteomes" id="UP000265955">
    <property type="component" value="Unassembled WGS sequence"/>
</dbReference>
<comment type="caution">
    <text evidence="2">The sequence shown here is derived from an EMBL/GenBank/DDBJ whole genome shotgun (WGS) entry which is preliminary data.</text>
</comment>
<accession>A0A3A3FYM4</accession>
<dbReference type="Pfam" id="PF01381">
    <property type="entry name" value="HTH_3"/>
    <property type="match status" value="1"/>
</dbReference>
<protein>
    <submittedName>
        <fullName evidence="2">XRE family transcriptional regulator</fullName>
    </submittedName>
</protein>
<dbReference type="PROSITE" id="PS50943">
    <property type="entry name" value="HTH_CROC1"/>
    <property type="match status" value="1"/>
</dbReference>
<evidence type="ECO:0000259" key="1">
    <source>
        <dbReference type="PROSITE" id="PS50943"/>
    </source>
</evidence>
<dbReference type="InterPro" id="IPR010982">
    <property type="entry name" value="Lambda_DNA-bd_dom_sf"/>
</dbReference>